<dbReference type="EMBL" id="BAAANE010000008">
    <property type="protein sequence ID" value="GAA1651282.1"/>
    <property type="molecule type" value="Genomic_DNA"/>
</dbReference>
<comment type="caution">
    <text evidence="2">The sequence shown here is derived from an EMBL/GenBank/DDBJ whole genome shotgun (WGS) entry which is preliminary data.</text>
</comment>
<protein>
    <submittedName>
        <fullName evidence="2">Uncharacterized protein</fullName>
    </submittedName>
</protein>
<evidence type="ECO:0000313" key="3">
    <source>
        <dbReference type="Proteomes" id="UP001501319"/>
    </source>
</evidence>
<evidence type="ECO:0000256" key="1">
    <source>
        <dbReference type="SAM" id="MobiDB-lite"/>
    </source>
</evidence>
<feature type="compositionally biased region" description="Acidic residues" evidence="1">
    <location>
        <begin position="10"/>
        <end position="20"/>
    </location>
</feature>
<dbReference type="Proteomes" id="UP001501319">
    <property type="component" value="Unassembled WGS sequence"/>
</dbReference>
<accession>A0ABP4RI78</accession>
<keyword evidence="3" id="KW-1185">Reference proteome</keyword>
<reference evidence="3" key="1">
    <citation type="journal article" date="2019" name="Int. J. Syst. Evol. Microbiol.">
        <title>The Global Catalogue of Microorganisms (GCM) 10K type strain sequencing project: providing services to taxonomists for standard genome sequencing and annotation.</title>
        <authorList>
            <consortium name="The Broad Institute Genomics Platform"/>
            <consortium name="The Broad Institute Genome Sequencing Center for Infectious Disease"/>
            <person name="Wu L."/>
            <person name="Ma J."/>
        </authorList>
    </citation>
    <scope>NUCLEOTIDE SEQUENCE [LARGE SCALE GENOMIC DNA]</scope>
    <source>
        <strain evidence="3">JCM 14306</strain>
    </source>
</reference>
<organism evidence="2 3">
    <name type="scientific">Kribbella alba</name>
    <dbReference type="NCBI Taxonomy" id="190197"/>
    <lineage>
        <taxon>Bacteria</taxon>
        <taxon>Bacillati</taxon>
        <taxon>Actinomycetota</taxon>
        <taxon>Actinomycetes</taxon>
        <taxon>Propionibacteriales</taxon>
        <taxon>Kribbellaceae</taxon>
        <taxon>Kribbella</taxon>
    </lineage>
</organism>
<gene>
    <name evidence="2" type="ORF">GCM10009744_48730</name>
</gene>
<proteinExistence type="predicted"/>
<name>A0ABP4RI78_9ACTN</name>
<sequence length="68" mass="7104">MVDVRRDEPADLEGVFDDGEGPTGVGTVDLEDHPDAGHQSAAPTFTGLDNLHGRGRFSPCTHAASPFG</sequence>
<evidence type="ECO:0000313" key="2">
    <source>
        <dbReference type="EMBL" id="GAA1651282.1"/>
    </source>
</evidence>
<feature type="region of interest" description="Disordered" evidence="1">
    <location>
        <begin position="1"/>
        <end position="68"/>
    </location>
</feature>